<gene>
    <name evidence="2" type="ORF">DZC73_01555</name>
</gene>
<dbReference type="OrthoDB" id="5625573at2"/>
<reference evidence="2 3" key="1">
    <citation type="submission" date="2018-08" db="EMBL/GenBank/DDBJ databases">
        <authorList>
            <person name="Khan S.A."/>
            <person name="Jeon C.O."/>
            <person name="Chun B.H."/>
            <person name="Jeong S.E."/>
        </authorList>
    </citation>
    <scope>NUCLEOTIDE SEQUENCE [LARGE SCALE GENOMIC DNA]</scope>
    <source>
        <strain evidence="2 3">S-16</strain>
    </source>
</reference>
<dbReference type="Proteomes" id="UP000267464">
    <property type="component" value="Unassembled WGS sequence"/>
</dbReference>
<sequence>MARRSSTLKTAFNPFTLWTDLALKTGEMLAASAQVITHRTGRMVSAGPSPNARDRKEFTRMGLEKVEAAGESAWAMAEQMSRTQMELGIKAWQDMARTGVAWMSVAGSRSLPQAIAKQSQLVQSVARSTQSAQRLSDATARVTGRGLKPVHRKATANAKRLGKLPRR</sequence>
<accession>A0A3N7HXJ0</accession>
<dbReference type="EMBL" id="QUSW01000001">
    <property type="protein sequence ID" value="RQP25781.1"/>
    <property type="molecule type" value="Genomic_DNA"/>
</dbReference>
<organism evidence="2 3">
    <name type="scientific">Piscinibacter terrae</name>
    <dbReference type="NCBI Taxonomy" id="2496871"/>
    <lineage>
        <taxon>Bacteria</taxon>
        <taxon>Pseudomonadati</taxon>
        <taxon>Pseudomonadota</taxon>
        <taxon>Betaproteobacteria</taxon>
        <taxon>Burkholderiales</taxon>
        <taxon>Sphaerotilaceae</taxon>
        <taxon>Piscinibacter</taxon>
    </lineage>
</organism>
<dbReference type="AlphaFoldDB" id="A0A3N7HXJ0"/>
<evidence type="ECO:0008006" key="4">
    <source>
        <dbReference type="Google" id="ProtNLM"/>
    </source>
</evidence>
<evidence type="ECO:0000256" key="1">
    <source>
        <dbReference type="SAM" id="MobiDB-lite"/>
    </source>
</evidence>
<dbReference type="InterPro" id="IPR053785">
    <property type="entry name" value="PhaP6-like"/>
</dbReference>
<evidence type="ECO:0000313" key="2">
    <source>
        <dbReference type="EMBL" id="RQP25781.1"/>
    </source>
</evidence>
<dbReference type="NCBIfam" id="NF045536">
    <property type="entry name" value="phasin_PhaP6"/>
    <property type="match status" value="1"/>
</dbReference>
<proteinExistence type="predicted"/>
<name>A0A3N7HXJ0_9BURK</name>
<keyword evidence="3" id="KW-1185">Reference proteome</keyword>
<reference evidence="2 3" key="2">
    <citation type="submission" date="2018-12" db="EMBL/GenBank/DDBJ databases">
        <title>Rhizobacter gummiphilus sp. nov., a rubber-degrading bacterium isolated from the soil of a botanical garden in Japan.</title>
        <authorList>
            <person name="Shunsuke S.S."/>
        </authorList>
    </citation>
    <scope>NUCLEOTIDE SEQUENCE [LARGE SCALE GENOMIC DNA]</scope>
    <source>
        <strain evidence="2 3">S-16</strain>
    </source>
</reference>
<evidence type="ECO:0000313" key="3">
    <source>
        <dbReference type="Proteomes" id="UP000267464"/>
    </source>
</evidence>
<dbReference type="RefSeq" id="WP_124538440.1">
    <property type="nucleotide sequence ID" value="NZ_QUSW01000001.1"/>
</dbReference>
<protein>
    <recommendedName>
        <fullName evidence="4">Phasin family protein</fullName>
    </recommendedName>
</protein>
<comment type="caution">
    <text evidence="2">The sequence shown here is derived from an EMBL/GenBank/DDBJ whole genome shotgun (WGS) entry which is preliminary data.</text>
</comment>
<feature type="region of interest" description="Disordered" evidence="1">
    <location>
        <begin position="145"/>
        <end position="167"/>
    </location>
</feature>
<feature type="compositionally biased region" description="Basic residues" evidence="1">
    <location>
        <begin position="148"/>
        <end position="167"/>
    </location>
</feature>